<evidence type="ECO:0000313" key="3">
    <source>
        <dbReference type="EMBL" id="MDV2622070.1"/>
    </source>
</evidence>
<dbReference type="RefSeq" id="WP_223822979.1">
    <property type="nucleotide sequence ID" value="NZ_JAWJAV010000009.1"/>
</dbReference>
<proteinExistence type="predicted"/>
<dbReference type="GO" id="GO:0015074">
    <property type="term" value="P:DNA integration"/>
    <property type="evidence" value="ECO:0007669"/>
    <property type="project" value="InterPro"/>
</dbReference>
<comment type="caution">
    <text evidence="3">The sequence shown here is derived from an EMBL/GenBank/DDBJ whole genome shotgun (WGS) entry which is preliminary data.</text>
</comment>
<dbReference type="Proteomes" id="UP001280897">
    <property type="component" value="Unassembled WGS sequence"/>
</dbReference>
<dbReference type="Pfam" id="PF13333">
    <property type="entry name" value="rve_2"/>
    <property type="match status" value="1"/>
</dbReference>
<dbReference type="InterPro" id="IPR001584">
    <property type="entry name" value="Integrase_cat-core"/>
</dbReference>
<evidence type="ECO:0000256" key="1">
    <source>
        <dbReference type="ARBA" id="ARBA00002286"/>
    </source>
</evidence>
<organism evidence="3 4">
    <name type="scientific">Pediococcus acidilactici</name>
    <dbReference type="NCBI Taxonomy" id="1254"/>
    <lineage>
        <taxon>Bacteria</taxon>
        <taxon>Bacillati</taxon>
        <taxon>Bacillota</taxon>
        <taxon>Bacilli</taxon>
        <taxon>Lactobacillales</taxon>
        <taxon>Lactobacillaceae</taxon>
        <taxon>Pediococcus</taxon>
        <taxon>Pediococcus acidilactici group</taxon>
    </lineage>
</organism>
<dbReference type="AlphaFoldDB" id="A0AAW8YHS8"/>
<comment type="function">
    <text evidence="1">Involved in the transposition of the insertion sequence.</text>
</comment>
<name>A0AAW8YHS8_PEDAC</name>
<accession>A0AAW8YHS8</accession>
<dbReference type="PANTHER" id="PTHR46889">
    <property type="entry name" value="TRANSPOSASE INSF FOR INSERTION SEQUENCE IS3B-RELATED"/>
    <property type="match status" value="1"/>
</dbReference>
<dbReference type="PANTHER" id="PTHR46889:SF7">
    <property type="entry name" value="TRANSPOSASE FOR INSERTION SEQUENCE ELEMENT IS904"/>
    <property type="match status" value="1"/>
</dbReference>
<gene>
    <name evidence="3" type="ORF">R0G89_10190</name>
</gene>
<dbReference type="GO" id="GO:0003676">
    <property type="term" value="F:nucleic acid binding"/>
    <property type="evidence" value="ECO:0007669"/>
    <property type="project" value="InterPro"/>
</dbReference>
<dbReference type="PROSITE" id="PS50994">
    <property type="entry name" value="INTEGRASE"/>
    <property type="match status" value="1"/>
</dbReference>
<dbReference type="Pfam" id="PF00665">
    <property type="entry name" value="rve"/>
    <property type="match status" value="1"/>
</dbReference>
<dbReference type="EMBL" id="JAWJAV010000009">
    <property type="protein sequence ID" value="MDV2622070.1"/>
    <property type="molecule type" value="Genomic_DNA"/>
</dbReference>
<evidence type="ECO:0000313" key="4">
    <source>
        <dbReference type="Proteomes" id="UP001280897"/>
    </source>
</evidence>
<feature type="domain" description="Integrase catalytic" evidence="2">
    <location>
        <begin position="110"/>
        <end position="273"/>
    </location>
</feature>
<dbReference type="InterPro" id="IPR036397">
    <property type="entry name" value="RNaseH_sf"/>
</dbReference>
<dbReference type="GeneID" id="66962923"/>
<dbReference type="InterPro" id="IPR050900">
    <property type="entry name" value="Transposase_IS3/IS150/IS904"/>
</dbReference>
<dbReference type="NCBIfam" id="NF033516">
    <property type="entry name" value="transpos_IS3"/>
    <property type="match status" value="1"/>
</dbReference>
<reference evidence="3" key="1">
    <citation type="journal article" date="2023" name="PeerJ">
        <title>Selection and evaluation of lactic acid bacteria from chicken feces in Thailand as potential probiotics.</title>
        <authorList>
            <person name="Khurajog B."/>
            <person name="Disastra Y."/>
            <person name="Lawwyne L.D."/>
            <person name="Sirichokchatchawan W."/>
            <person name="Niyomtham W."/>
            <person name="Yindee J."/>
            <person name="Hampson D.J."/>
            <person name="Prapasarakul N."/>
        </authorList>
    </citation>
    <scope>NUCLEOTIDE SEQUENCE</scope>
    <source>
        <strain evidence="3">BF9</strain>
    </source>
</reference>
<evidence type="ECO:0000259" key="2">
    <source>
        <dbReference type="PROSITE" id="PS50994"/>
    </source>
</evidence>
<sequence>MEIIDRSLAMGHRITSVLSALNIARSTYYQWKNWQPSQRETRRTALKTAIKAVYNTNRGIYGYRRIAAFLRFILKTDVGDRLVWELMNELNLKSRMVKKSYKKPTTTTDTPQKPNLMKKLDDLSGVLATDITYIQLMNREWVYLATVYDPEKRRVVSYGLSPEMTKEFATSVVVKALRANGKPKMIHSDMGSQYTSSLFEGTLQNSGINHSYSRKGHPYDNARIESFHSLIKREMIYHEEYRTIDDVRVSVEWYVNWYNNSRINSRTDWLQTA</sequence>
<dbReference type="Gene3D" id="3.30.420.10">
    <property type="entry name" value="Ribonuclease H-like superfamily/Ribonuclease H"/>
    <property type="match status" value="1"/>
</dbReference>
<dbReference type="InterPro" id="IPR048020">
    <property type="entry name" value="Transpos_IS3"/>
</dbReference>
<reference evidence="3" key="2">
    <citation type="submission" date="2023-10" db="EMBL/GenBank/DDBJ databases">
        <authorList>
            <person name="Khurajog B."/>
        </authorList>
    </citation>
    <scope>NUCLEOTIDE SEQUENCE</scope>
    <source>
        <strain evidence="3">BF9</strain>
    </source>
</reference>
<dbReference type="InterPro" id="IPR012337">
    <property type="entry name" value="RNaseH-like_sf"/>
</dbReference>
<dbReference type="InterPro" id="IPR025948">
    <property type="entry name" value="HTH-like_dom"/>
</dbReference>
<protein>
    <submittedName>
        <fullName evidence="3">IS3 family transposase</fullName>
    </submittedName>
</protein>
<dbReference type="SUPFAM" id="SSF53098">
    <property type="entry name" value="Ribonuclease H-like"/>
    <property type="match status" value="1"/>
</dbReference>
<dbReference type="Pfam" id="PF13276">
    <property type="entry name" value="HTH_21"/>
    <property type="match status" value="1"/>
</dbReference>